<gene>
    <name evidence="2" type="ORF">g.47686</name>
</gene>
<evidence type="ECO:0000313" key="2">
    <source>
        <dbReference type="EMBL" id="JAP97206.1"/>
    </source>
</evidence>
<dbReference type="EMBL" id="GDHC01021422">
    <property type="protein sequence ID" value="JAP97206.1"/>
    <property type="molecule type" value="Transcribed_RNA"/>
</dbReference>
<reference evidence="2" key="1">
    <citation type="journal article" date="2016" name="Gigascience">
        <title>De novo construction of an expanded transcriptome assembly for the western tarnished plant bug, Lygus hesperus.</title>
        <authorList>
            <person name="Tassone E.E."/>
            <person name="Geib S.M."/>
            <person name="Hall B."/>
            <person name="Fabrick J.A."/>
            <person name="Brent C.S."/>
            <person name="Hull J.J."/>
        </authorList>
    </citation>
    <scope>NUCLEOTIDE SEQUENCE</scope>
</reference>
<dbReference type="AlphaFoldDB" id="A0A146KPI8"/>
<protein>
    <submittedName>
        <fullName evidence="2">Uncharacterized protein</fullName>
    </submittedName>
</protein>
<organism evidence="2">
    <name type="scientific">Lygus hesperus</name>
    <name type="common">Western plant bug</name>
    <dbReference type="NCBI Taxonomy" id="30085"/>
    <lineage>
        <taxon>Eukaryota</taxon>
        <taxon>Metazoa</taxon>
        <taxon>Ecdysozoa</taxon>
        <taxon>Arthropoda</taxon>
        <taxon>Hexapoda</taxon>
        <taxon>Insecta</taxon>
        <taxon>Pterygota</taxon>
        <taxon>Neoptera</taxon>
        <taxon>Paraneoptera</taxon>
        <taxon>Hemiptera</taxon>
        <taxon>Heteroptera</taxon>
        <taxon>Panheteroptera</taxon>
        <taxon>Cimicomorpha</taxon>
        <taxon>Miridae</taxon>
        <taxon>Mirini</taxon>
        <taxon>Lygus</taxon>
    </lineage>
</organism>
<sequence>NYWCPYLTAKLLFEEESFQILFYINKTPPNKLPDQLSRKLSSQQITDSCHQLGAPCVPGRNHKGQAMDRRRQSRVGNHSPLGKPRVGSPSGELEELGSIDWASISRVHVPSPCSLTNPNPFLQTQHP</sequence>
<evidence type="ECO:0000256" key="1">
    <source>
        <dbReference type="SAM" id="MobiDB-lite"/>
    </source>
</evidence>
<feature type="region of interest" description="Disordered" evidence="1">
    <location>
        <begin position="51"/>
        <end position="93"/>
    </location>
</feature>
<proteinExistence type="predicted"/>
<name>A0A146KPI8_LYGHE</name>
<accession>A0A146KPI8</accession>
<feature type="non-terminal residue" evidence="2">
    <location>
        <position position="1"/>
    </location>
</feature>